<evidence type="ECO:0000313" key="2">
    <source>
        <dbReference type="Proteomes" id="UP000288804"/>
    </source>
</evidence>
<proteinExistence type="predicted"/>
<dbReference type="RefSeq" id="WP_129196719.1">
    <property type="nucleotide sequence ID" value="NZ_CABHXI010000067.1"/>
</dbReference>
<sequence>MAQNLAEYENSFTDELALLLLCPIVTQHRKAQFLTKLLNSALCHYRERDKRNVISKIERDAQEL</sequence>
<keyword evidence="2" id="KW-1185">Reference proteome</keyword>
<dbReference type="Proteomes" id="UP000288804">
    <property type="component" value="Chromosome"/>
</dbReference>
<evidence type="ECO:0000313" key="1">
    <source>
        <dbReference type="EMBL" id="QAX79047.1"/>
    </source>
</evidence>
<gene>
    <name evidence="1" type="ORF">D5F51_11045</name>
</gene>
<organism evidence="1 2">
    <name type="scientific">Yersinia hibernica</name>
    <dbReference type="NCBI Taxonomy" id="2339259"/>
    <lineage>
        <taxon>Bacteria</taxon>
        <taxon>Pseudomonadati</taxon>
        <taxon>Pseudomonadota</taxon>
        <taxon>Gammaproteobacteria</taxon>
        <taxon>Enterobacterales</taxon>
        <taxon>Yersiniaceae</taxon>
        <taxon>Yersinia</taxon>
    </lineage>
</organism>
<accession>A0ABX5R0E2</accession>
<protein>
    <submittedName>
        <fullName evidence="1">Uncharacterized protein</fullName>
    </submittedName>
</protein>
<reference evidence="2" key="1">
    <citation type="submission" date="2018-09" db="EMBL/GenBank/DDBJ databases">
        <title>Yersinia hibernicus sp. nov.</title>
        <authorList>
            <person name="Nguyen S.V."/>
            <person name="Mundanda D.M."/>
            <person name="Anes J."/>
            <person name="Fanning S."/>
        </authorList>
    </citation>
    <scope>NUCLEOTIDE SEQUENCE [LARGE SCALE GENOMIC DNA]</scope>
    <source>
        <strain evidence="2">CFS1934</strain>
    </source>
</reference>
<dbReference type="EMBL" id="CP032487">
    <property type="protein sequence ID" value="QAX79047.1"/>
    <property type="molecule type" value="Genomic_DNA"/>
</dbReference>
<name>A0ABX5R0E2_9GAMM</name>